<evidence type="ECO:0000256" key="2">
    <source>
        <dbReference type="SAM" id="SignalP"/>
    </source>
</evidence>
<dbReference type="InterPro" id="IPR051726">
    <property type="entry name" value="Chitin_Synth_Reg"/>
</dbReference>
<dbReference type="Proteomes" id="UP000431684">
    <property type="component" value="Unassembled WGS sequence"/>
</dbReference>
<evidence type="ECO:0000313" key="4">
    <source>
        <dbReference type="Proteomes" id="UP000431684"/>
    </source>
</evidence>
<comment type="caution">
    <text evidence="3">The sequence shown here is derived from an EMBL/GenBank/DDBJ whole genome shotgun (WGS) entry which is preliminary data.</text>
</comment>
<reference evidence="3 4" key="1">
    <citation type="submission" date="2019-11" db="EMBL/GenBank/DDBJ databases">
        <title>Draft Genome Sequences of Six Type Strains of the Genus Massilia.</title>
        <authorList>
            <person name="Miess H."/>
            <person name="Frediansyah A."/>
            <person name="Goeker M."/>
            <person name="Gross H."/>
        </authorList>
    </citation>
    <scope>NUCLEOTIDE SEQUENCE [LARGE SCALE GENOMIC DNA]</scope>
    <source>
        <strain evidence="3 4">DSM 17513</strain>
    </source>
</reference>
<accession>A0A6I3XRN3</accession>
<keyword evidence="2" id="KW-0732">Signal</keyword>
<sequence length="165" mass="16774">MKRHAFALAGILFAAAPSFATDLAADLAAARLALHGPASGWPPALAAFSAAAREGDADAAYRAGLMVRNGKGTAPDSAAARRWLEQAASGGIPEAMFVLANLQAEGEGGAVDLVAARAWLERAAGLGHPAALQQLAELARRRGDGEQANALLKEAAHALKHQAGP</sequence>
<dbReference type="SUPFAM" id="SSF81901">
    <property type="entry name" value="HCP-like"/>
    <property type="match status" value="1"/>
</dbReference>
<organism evidence="3 4">
    <name type="scientific">Pseudoduganella dura</name>
    <dbReference type="NCBI Taxonomy" id="321982"/>
    <lineage>
        <taxon>Bacteria</taxon>
        <taxon>Pseudomonadati</taxon>
        <taxon>Pseudomonadota</taxon>
        <taxon>Betaproteobacteria</taxon>
        <taxon>Burkholderiales</taxon>
        <taxon>Oxalobacteraceae</taxon>
        <taxon>Telluria group</taxon>
        <taxon>Pseudoduganella</taxon>
    </lineage>
</organism>
<dbReference type="InterPro" id="IPR006597">
    <property type="entry name" value="Sel1-like"/>
</dbReference>
<dbReference type="PANTHER" id="PTHR46430">
    <property type="entry name" value="PROTEIN SKT5-RELATED"/>
    <property type="match status" value="1"/>
</dbReference>
<dbReference type="Gene3D" id="1.25.40.10">
    <property type="entry name" value="Tetratricopeptide repeat domain"/>
    <property type="match status" value="1"/>
</dbReference>
<evidence type="ECO:0000313" key="3">
    <source>
        <dbReference type="EMBL" id="MUI16461.1"/>
    </source>
</evidence>
<protein>
    <recommendedName>
        <fullName evidence="5">Sel1 repeat family protein</fullName>
    </recommendedName>
</protein>
<evidence type="ECO:0008006" key="5">
    <source>
        <dbReference type="Google" id="ProtNLM"/>
    </source>
</evidence>
<dbReference type="OrthoDB" id="8589804at2"/>
<name>A0A6I3XRN3_9BURK</name>
<dbReference type="RefSeq" id="WP_155712018.1">
    <property type="nucleotide sequence ID" value="NZ_BMWU01000008.1"/>
</dbReference>
<gene>
    <name evidence="3" type="ORF">GJV26_28975</name>
</gene>
<dbReference type="PANTHER" id="PTHR46430:SF3">
    <property type="entry name" value="ACTIVATOR OF C KINASE PROTEIN 1"/>
    <property type="match status" value="1"/>
</dbReference>
<keyword evidence="1" id="KW-0677">Repeat</keyword>
<feature type="chain" id="PRO_5026332286" description="Sel1 repeat family protein" evidence="2">
    <location>
        <begin position="21"/>
        <end position="165"/>
    </location>
</feature>
<dbReference type="AlphaFoldDB" id="A0A6I3XRN3"/>
<dbReference type="EMBL" id="WNWM01000002">
    <property type="protein sequence ID" value="MUI16461.1"/>
    <property type="molecule type" value="Genomic_DNA"/>
</dbReference>
<feature type="signal peptide" evidence="2">
    <location>
        <begin position="1"/>
        <end position="20"/>
    </location>
</feature>
<dbReference type="Pfam" id="PF08238">
    <property type="entry name" value="Sel1"/>
    <property type="match status" value="2"/>
</dbReference>
<proteinExistence type="predicted"/>
<evidence type="ECO:0000256" key="1">
    <source>
        <dbReference type="ARBA" id="ARBA00022737"/>
    </source>
</evidence>
<keyword evidence="4" id="KW-1185">Reference proteome</keyword>
<dbReference type="InterPro" id="IPR011990">
    <property type="entry name" value="TPR-like_helical_dom_sf"/>
</dbReference>
<dbReference type="SMART" id="SM00671">
    <property type="entry name" value="SEL1"/>
    <property type="match status" value="2"/>
</dbReference>